<reference evidence="2" key="1">
    <citation type="submission" date="2020-10" db="EMBL/GenBank/DDBJ databases">
        <title>Genome Sequence of Monilinia vaccinii-corymbosi Sheds Light on Mummy Berry Disease Infection of Blueberry and Mating Type.</title>
        <authorList>
            <person name="Yow A.G."/>
            <person name="Zhang Y."/>
            <person name="Bansal K."/>
            <person name="Eacker S.M."/>
            <person name="Sullivan S."/>
            <person name="Liachko I."/>
            <person name="Cubeta M.A."/>
            <person name="Rollins J.A."/>
            <person name="Ashrafi H."/>
        </authorList>
    </citation>
    <scope>NUCLEOTIDE SEQUENCE</scope>
    <source>
        <strain evidence="2">RL-1</strain>
    </source>
</reference>
<gene>
    <name evidence="2" type="ORF">DSL72_004430</name>
</gene>
<dbReference type="OrthoDB" id="434972at2759"/>
<dbReference type="EMBL" id="CP063405">
    <property type="protein sequence ID" value="QSZ29912.1"/>
    <property type="molecule type" value="Genomic_DNA"/>
</dbReference>
<sequence length="125" mass="13920">MRRNLINARGFTCPASGAMEATVVFTTFQIQDSYDQAGDSACGRSTMPLALRDWQCRFIAALAISIWLWAFPADWKGSASVAAPFARMGFIIVVRLILKRIVAHDKTTFKLLNSWVPFSLYTPVS</sequence>
<evidence type="ECO:0000256" key="1">
    <source>
        <dbReference type="SAM" id="Phobius"/>
    </source>
</evidence>
<name>A0A8A3NZ91_9HELO</name>
<keyword evidence="1" id="KW-1133">Transmembrane helix</keyword>
<evidence type="ECO:0000313" key="3">
    <source>
        <dbReference type="Proteomes" id="UP000672032"/>
    </source>
</evidence>
<proteinExistence type="predicted"/>
<keyword evidence="1" id="KW-0472">Membrane</keyword>
<organism evidence="2 3">
    <name type="scientific">Monilinia vaccinii-corymbosi</name>
    <dbReference type="NCBI Taxonomy" id="61207"/>
    <lineage>
        <taxon>Eukaryota</taxon>
        <taxon>Fungi</taxon>
        <taxon>Dikarya</taxon>
        <taxon>Ascomycota</taxon>
        <taxon>Pezizomycotina</taxon>
        <taxon>Leotiomycetes</taxon>
        <taxon>Helotiales</taxon>
        <taxon>Sclerotiniaceae</taxon>
        <taxon>Monilinia</taxon>
    </lineage>
</organism>
<keyword evidence="3" id="KW-1185">Reference proteome</keyword>
<feature type="transmembrane region" description="Helical" evidence="1">
    <location>
        <begin position="77"/>
        <end position="98"/>
    </location>
</feature>
<dbReference type="Proteomes" id="UP000672032">
    <property type="component" value="Chromosome 1"/>
</dbReference>
<evidence type="ECO:0000313" key="2">
    <source>
        <dbReference type="EMBL" id="QSZ29912.1"/>
    </source>
</evidence>
<protein>
    <submittedName>
        <fullName evidence="2">Uncharacterized protein</fullName>
    </submittedName>
</protein>
<keyword evidence="1" id="KW-0812">Transmembrane</keyword>
<dbReference type="AlphaFoldDB" id="A0A8A3NZ91"/>
<feature type="transmembrane region" description="Helical" evidence="1">
    <location>
        <begin position="54"/>
        <end position="71"/>
    </location>
</feature>
<accession>A0A8A3NZ91</accession>